<gene>
    <name evidence="8" type="ORF">N7493_008584</name>
</gene>
<evidence type="ECO:0000256" key="7">
    <source>
        <dbReference type="SAM" id="MobiDB-lite"/>
    </source>
</evidence>
<dbReference type="Proteomes" id="UP001215712">
    <property type="component" value="Unassembled WGS sequence"/>
</dbReference>
<feature type="region of interest" description="Disordered" evidence="7">
    <location>
        <begin position="257"/>
        <end position="283"/>
    </location>
</feature>
<reference evidence="8" key="2">
    <citation type="submission" date="2023-01" db="EMBL/GenBank/DDBJ databases">
        <authorList>
            <person name="Petersen C."/>
        </authorList>
    </citation>
    <scope>NUCLEOTIDE SEQUENCE</scope>
    <source>
        <strain evidence="8">IBT 17514</strain>
    </source>
</reference>
<evidence type="ECO:0000256" key="3">
    <source>
        <dbReference type="ARBA" id="ARBA00021704"/>
    </source>
</evidence>
<dbReference type="PANTHER" id="PTHR12945:SF0">
    <property type="entry name" value="TRNA (ADENINE(58)-N(1))-METHYLTRANSFERASE NON-CATALYTIC SUBUNIT TRM6"/>
    <property type="match status" value="1"/>
</dbReference>
<sequence length="550" mass="61537">MHSHIRPNQFCVLQLPSDQRRIIKLEPNTTVHLGKYGNFAANQVIGRPFYLTFEIQDTAEADGYKLRVVSATELHAENLIEEAEGDGEGEGDGNESGEGTPMRTNQTIIDSNSTQRLTWQEIEDLKKEAGGSGKAIIAKIMESHSAIDQKTAFSLAKYTLRKRKKYIKRFTIVPLDVSTLANFMLQEKDASKTMEMRDEHIGLLGCFGNVHHSGGTPLEAIPDMKPNGRYIVVDETGGLIVAAMAERMGILYPHDKDEEEEQSLAVEEQPEIPEESKDTRRQHVRPMSATNNTLTVIHAQTQPNLSLLKYFGYDTSAPDESHPLHTHLKSITWLQLVDPSRDPILATEPPVIPAEELAEMKTNKRSAYYFKRNRYQKVKSVSDEARAGEFDGLIAGTLFDPASVLKHVVPLLSGSAQVSIYSPYIEPLVQLMDYYSTGRRTAWINKKRDLESQKPAGGTLDLSSLYEEFTVNPTLLLPPTLHHARVRGWQVLPGRTHPLMTERGGAEGYLFHGTRVIPHEEAIQAAGTFRKKRKLESTSTPTNDRDVVMS</sequence>
<name>A0AAD6HHS7_9EURO</name>
<dbReference type="InterPro" id="IPR017423">
    <property type="entry name" value="TRM6"/>
</dbReference>
<dbReference type="GO" id="GO:0031515">
    <property type="term" value="C:tRNA (m1A) methyltransferase complex"/>
    <property type="evidence" value="ECO:0007669"/>
    <property type="project" value="InterPro"/>
</dbReference>
<evidence type="ECO:0000256" key="5">
    <source>
        <dbReference type="ARBA" id="ARBA00023242"/>
    </source>
</evidence>
<accession>A0AAD6HHS7</accession>
<feature type="compositionally biased region" description="Acidic residues" evidence="7">
    <location>
        <begin position="257"/>
        <end position="273"/>
    </location>
</feature>
<protein>
    <recommendedName>
        <fullName evidence="3">tRNA (adenine(58)-N(1))-methyltransferase non-catalytic subunit TRM6</fullName>
    </recommendedName>
    <alternativeName>
        <fullName evidence="6">tRNA(m1A58)-methyltransferase subunit TRM6</fullName>
    </alternativeName>
</protein>
<comment type="subcellular location">
    <subcellularLocation>
        <location evidence="1">Nucleus</location>
    </subcellularLocation>
</comment>
<proteinExistence type="inferred from homology"/>
<keyword evidence="5" id="KW-0539">Nucleus</keyword>
<evidence type="ECO:0000256" key="2">
    <source>
        <dbReference type="ARBA" id="ARBA00008320"/>
    </source>
</evidence>
<evidence type="ECO:0000256" key="4">
    <source>
        <dbReference type="ARBA" id="ARBA00022694"/>
    </source>
</evidence>
<comment type="caution">
    <text evidence="8">The sequence shown here is derived from an EMBL/GenBank/DDBJ whole genome shotgun (WGS) entry which is preliminary data.</text>
</comment>
<dbReference type="Pfam" id="PF04189">
    <property type="entry name" value="Gcd10p"/>
    <property type="match status" value="1"/>
</dbReference>
<dbReference type="GO" id="GO:0030488">
    <property type="term" value="P:tRNA methylation"/>
    <property type="evidence" value="ECO:0007669"/>
    <property type="project" value="InterPro"/>
</dbReference>
<evidence type="ECO:0000313" key="9">
    <source>
        <dbReference type="Proteomes" id="UP001215712"/>
    </source>
</evidence>
<comment type="similarity">
    <text evidence="2">Belongs to the TRM6/GCD10 family.</text>
</comment>
<dbReference type="AlphaFoldDB" id="A0AAD6HHS7"/>
<evidence type="ECO:0000256" key="6">
    <source>
        <dbReference type="ARBA" id="ARBA00032319"/>
    </source>
</evidence>
<organism evidence="8 9">
    <name type="scientific">Penicillium malachiteum</name>
    <dbReference type="NCBI Taxonomy" id="1324776"/>
    <lineage>
        <taxon>Eukaryota</taxon>
        <taxon>Fungi</taxon>
        <taxon>Dikarya</taxon>
        <taxon>Ascomycota</taxon>
        <taxon>Pezizomycotina</taxon>
        <taxon>Eurotiomycetes</taxon>
        <taxon>Eurotiomycetidae</taxon>
        <taxon>Eurotiales</taxon>
        <taxon>Aspergillaceae</taxon>
        <taxon>Penicillium</taxon>
    </lineage>
</organism>
<evidence type="ECO:0000256" key="1">
    <source>
        <dbReference type="ARBA" id="ARBA00004123"/>
    </source>
</evidence>
<dbReference type="EMBL" id="JAQJAN010000012">
    <property type="protein sequence ID" value="KAJ5716673.1"/>
    <property type="molecule type" value="Genomic_DNA"/>
</dbReference>
<keyword evidence="4" id="KW-0819">tRNA processing</keyword>
<feature type="compositionally biased region" description="Acidic residues" evidence="7">
    <location>
        <begin position="80"/>
        <end position="95"/>
    </location>
</feature>
<reference evidence="8" key="1">
    <citation type="journal article" date="2023" name="IMA Fungus">
        <title>Comparative genomic study of the Penicillium genus elucidates a diverse pangenome and 15 lateral gene transfer events.</title>
        <authorList>
            <person name="Petersen C."/>
            <person name="Sorensen T."/>
            <person name="Nielsen M.R."/>
            <person name="Sondergaard T.E."/>
            <person name="Sorensen J.L."/>
            <person name="Fitzpatrick D.A."/>
            <person name="Frisvad J.C."/>
            <person name="Nielsen K.L."/>
        </authorList>
    </citation>
    <scope>NUCLEOTIDE SEQUENCE</scope>
    <source>
        <strain evidence="8">IBT 17514</strain>
    </source>
</reference>
<feature type="region of interest" description="Disordered" evidence="7">
    <location>
        <begin position="80"/>
        <end position="106"/>
    </location>
</feature>
<dbReference type="GO" id="GO:0005634">
    <property type="term" value="C:nucleus"/>
    <property type="evidence" value="ECO:0007669"/>
    <property type="project" value="UniProtKB-SubCell"/>
</dbReference>
<keyword evidence="9" id="KW-1185">Reference proteome</keyword>
<dbReference type="PANTHER" id="PTHR12945">
    <property type="entry name" value="TRANSLATION INITIATION FACTOR EIF3-RELATED"/>
    <property type="match status" value="1"/>
</dbReference>
<evidence type="ECO:0000313" key="8">
    <source>
        <dbReference type="EMBL" id="KAJ5716673.1"/>
    </source>
</evidence>
<feature type="region of interest" description="Disordered" evidence="7">
    <location>
        <begin position="528"/>
        <end position="550"/>
    </location>
</feature>